<gene>
    <name evidence="1" type="ORF">ABDJ40_23540</name>
</gene>
<accession>A0ABV0GKV4</accession>
<dbReference type="Proteomes" id="UP001462640">
    <property type="component" value="Unassembled WGS sequence"/>
</dbReference>
<reference evidence="1 2" key="1">
    <citation type="submission" date="2024-05" db="EMBL/GenBank/DDBJ databases">
        <title>Roseateles sp. 2.12 16S ribosomal RNA gene Genome sequencing and assembly.</title>
        <authorList>
            <person name="Woo H."/>
        </authorList>
    </citation>
    <scope>NUCLEOTIDE SEQUENCE [LARGE SCALE GENOMIC DNA]</scope>
    <source>
        <strain evidence="1 2">2.12</strain>
    </source>
</reference>
<sequence length="74" mass="8175">MILFGLNPAEVLAKACRSQELSDEVWAQVSDDRGLSGEWSTVRLERVSFNGKLGDELLDREGPDADDIAPRLTD</sequence>
<comment type="caution">
    <text evidence="1">The sequence shown here is derived from an EMBL/GenBank/DDBJ whole genome shotgun (WGS) entry which is preliminary data.</text>
</comment>
<proteinExistence type="predicted"/>
<protein>
    <submittedName>
        <fullName evidence="1">Uncharacterized protein</fullName>
    </submittedName>
</protein>
<organism evidence="1 2">
    <name type="scientific">Roseateles flavus</name>
    <dbReference type="NCBI Taxonomy" id="3149041"/>
    <lineage>
        <taxon>Bacteria</taxon>
        <taxon>Pseudomonadati</taxon>
        <taxon>Pseudomonadota</taxon>
        <taxon>Betaproteobacteria</taxon>
        <taxon>Burkholderiales</taxon>
        <taxon>Sphaerotilaceae</taxon>
        <taxon>Roseateles</taxon>
    </lineage>
</organism>
<evidence type="ECO:0000313" key="2">
    <source>
        <dbReference type="Proteomes" id="UP001462640"/>
    </source>
</evidence>
<dbReference type="RefSeq" id="WP_347613413.1">
    <property type="nucleotide sequence ID" value="NZ_JBDPZC010000018.1"/>
</dbReference>
<keyword evidence="2" id="KW-1185">Reference proteome</keyword>
<evidence type="ECO:0000313" key="1">
    <source>
        <dbReference type="EMBL" id="MEO3715758.1"/>
    </source>
</evidence>
<dbReference type="EMBL" id="JBDPZC010000018">
    <property type="protein sequence ID" value="MEO3715758.1"/>
    <property type="molecule type" value="Genomic_DNA"/>
</dbReference>
<name>A0ABV0GKV4_9BURK</name>